<dbReference type="GO" id="GO:0045944">
    <property type="term" value="P:positive regulation of transcription by RNA polymerase II"/>
    <property type="evidence" value="ECO:0007669"/>
    <property type="project" value="TreeGrafter"/>
</dbReference>
<dbReference type="PROSITE" id="PS00344">
    <property type="entry name" value="GATA_ZN_FINGER_1"/>
    <property type="match status" value="1"/>
</dbReference>
<evidence type="ECO:0000256" key="7">
    <source>
        <dbReference type="ARBA" id="ARBA00023242"/>
    </source>
</evidence>
<protein>
    <submittedName>
        <fullName evidence="11">GATA zinc finger</fullName>
    </submittedName>
</protein>
<feature type="compositionally biased region" description="Basic residues" evidence="9">
    <location>
        <begin position="145"/>
        <end position="154"/>
    </location>
</feature>
<dbReference type="OrthoDB" id="5823747at2759"/>
<dbReference type="GO" id="GO:0045165">
    <property type="term" value="P:cell fate commitment"/>
    <property type="evidence" value="ECO:0007669"/>
    <property type="project" value="TreeGrafter"/>
</dbReference>
<dbReference type="GO" id="GO:0005634">
    <property type="term" value="C:nucleus"/>
    <property type="evidence" value="ECO:0007669"/>
    <property type="project" value="UniProtKB-SubCell"/>
</dbReference>
<dbReference type="Gene3D" id="3.30.50.10">
    <property type="entry name" value="Erythroid Transcription Factor GATA-1, subunit A"/>
    <property type="match status" value="1"/>
</dbReference>
<dbReference type="InterPro" id="IPR000679">
    <property type="entry name" value="Znf_GATA"/>
</dbReference>
<accession>A0A368GGR8</accession>
<keyword evidence="7" id="KW-0539">Nucleus</keyword>
<keyword evidence="2" id="KW-0479">Metal-binding</keyword>
<evidence type="ECO:0000313" key="12">
    <source>
        <dbReference type="Proteomes" id="UP000252519"/>
    </source>
</evidence>
<evidence type="ECO:0000256" key="9">
    <source>
        <dbReference type="SAM" id="MobiDB-lite"/>
    </source>
</evidence>
<comment type="caution">
    <text evidence="11">The sequence shown here is derived from an EMBL/GenBank/DDBJ whole genome shotgun (WGS) entry which is preliminary data.</text>
</comment>
<evidence type="ECO:0000256" key="8">
    <source>
        <dbReference type="PROSITE-ProRule" id="PRU00094"/>
    </source>
</evidence>
<dbReference type="PROSITE" id="PS50114">
    <property type="entry name" value="GATA_ZN_FINGER_2"/>
    <property type="match status" value="1"/>
</dbReference>
<evidence type="ECO:0000256" key="5">
    <source>
        <dbReference type="ARBA" id="ARBA00023015"/>
    </source>
</evidence>
<keyword evidence="4" id="KW-0862">Zinc</keyword>
<keyword evidence="12" id="KW-1185">Reference proteome</keyword>
<name>A0A368GGR8_ANCCA</name>
<sequence length="386" mass="42975">MATPSARSYVAISPPFLPNYSIAMTSVPPLHQVSSPATRTKAVKAARPPCHHARYVLEEKPKRLPTASENMECTNCGTKNTSAWRRSAEGKSECNACNLFFRKNGRKRPASMRRDTIARRYRLSRCDLCAMEAQGGGQTNITQHQKGRIRKNGRAKTSVRQADDPPGAGQLCGPTSGPHGAAPQQYFITHTGFQQPMQTFLPTNVSYVHQNPVMMSYATERTVFNVMNVEQQMAGAPPDPQFCFARNARAVIAAPASHVLAADAVEQEGREEKFGVIDENTETPQGEVQKQYREFEPQPPQQYADYSPMVKREPIEEHYRSEFSEAFTIVKREELDGEYVSTPTATSLLGEGALKSESRQVLDVPLELVKEKPQELDDGELVFRSL</sequence>
<evidence type="ECO:0000256" key="1">
    <source>
        <dbReference type="ARBA" id="ARBA00004123"/>
    </source>
</evidence>
<dbReference type="GO" id="GO:0000981">
    <property type="term" value="F:DNA-binding transcription factor activity, RNA polymerase II-specific"/>
    <property type="evidence" value="ECO:0007669"/>
    <property type="project" value="TreeGrafter"/>
</dbReference>
<organism evidence="11 12">
    <name type="scientific">Ancylostoma caninum</name>
    <name type="common">Dog hookworm</name>
    <dbReference type="NCBI Taxonomy" id="29170"/>
    <lineage>
        <taxon>Eukaryota</taxon>
        <taxon>Metazoa</taxon>
        <taxon>Ecdysozoa</taxon>
        <taxon>Nematoda</taxon>
        <taxon>Chromadorea</taxon>
        <taxon>Rhabditida</taxon>
        <taxon>Rhabditina</taxon>
        <taxon>Rhabditomorpha</taxon>
        <taxon>Strongyloidea</taxon>
        <taxon>Ancylostomatidae</taxon>
        <taxon>Ancylostomatinae</taxon>
        <taxon>Ancylostoma</taxon>
    </lineage>
</organism>
<dbReference type="SMART" id="SM00401">
    <property type="entry name" value="ZnF_GATA"/>
    <property type="match status" value="1"/>
</dbReference>
<dbReference type="Proteomes" id="UP000252519">
    <property type="component" value="Unassembled WGS sequence"/>
</dbReference>
<evidence type="ECO:0000256" key="3">
    <source>
        <dbReference type="ARBA" id="ARBA00022771"/>
    </source>
</evidence>
<dbReference type="InterPro" id="IPR013088">
    <property type="entry name" value="Znf_NHR/GATA"/>
</dbReference>
<gene>
    <name evidence="11" type="ORF">ANCCAN_11145</name>
</gene>
<dbReference type="SUPFAM" id="SSF57716">
    <property type="entry name" value="Glucocorticoid receptor-like (DNA-binding domain)"/>
    <property type="match status" value="1"/>
</dbReference>
<proteinExistence type="predicted"/>
<dbReference type="PRINTS" id="PR00619">
    <property type="entry name" value="GATAZNFINGER"/>
</dbReference>
<dbReference type="Pfam" id="PF00320">
    <property type="entry name" value="GATA"/>
    <property type="match status" value="1"/>
</dbReference>
<keyword evidence="5" id="KW-0805">Transcription regulation</keyword>
<keyword evidence="3 8" id="KW-0863">Zinc-finger</keyword>
<dbReference type="STRING" id="29170.A0A368GGR8"/>
<reference evidence="11 12" key="1">
    <citation type="submission" date="2014-10" db="EMBL/GenBank/DDBJ databases">
        <title>Draft genome of the hookworm Ancylostoma caninum.</title>
        <authorList>
            <person name="Mitreva M."/>
        </authorList>
    </citation>
    <scope>NUCLEOTIDE SEQUENCE [LARGE SCALE GENOMIC DNA]</scope>
    <source>
        <strain evidence="11 12">Baltimore</strain>
    </source>
</reference>
<dbReference type="GO" id="GO:0000122">
    <property type="term" value="P:negative regulation of transcription by RNA polymerase II"/>
    <property type="evidence" value="ECO:0007669"/>
    <property type="project" value="TreeGrafter"/>
</dbReference>
<dbReference type="GO" id="GO:0008270">
    <property type="term" value="F:zinc ion binding"/>
    <property type="evidence" value="ECO:0007669"/>
    <property type="project" value="UniProtKB-KW"/>
</dbReference>
<dbReference type="PANTHER" id="PTHR10071">
    <property type="entry name" value="TRANSCRIPTION FACTOR GATA FAMILY MEMBER"/>
    <property type="match status" value="1"/>
</dbReference>
<keyword evidence="6" id="KW-0804">Transcription</keyword>
<dbReference type="CDD" id="cd00202">
    <property type="entry name" value="ZnF_GATA"/>
    <property type="match status" value="1"/>
</dbReference>
<dbReference type="PANTHER" id="PTHR10071:SF281">
    <property type="entry name" value="BOX A-BINDING FACTOR-RELATED"/>
    <property type="match status" value="1"/>
</dbReference>
<comment type="subcellular location">
    <subcellularLocation>
        <location evidence="1">Nucleus</location>
    </subcellularLocation>
</comment>
<feature type="domain" description="GATA-type" evidence="10">
    <location>
        <begin position="67"/>
        <end position="120"/>
    </location>
</feature>
<dbReference type="AlphaFoldDB" id="A0A368GGR8"/>
<dbReference type="InterPro" id="IPR039355">
    <property type="entry name" value="Transcription_factor_GATA"/>
</dbReference>
<evidence type="ECO:0000256" key="2">
    <source>
        <dbReference type="ARBA" id="ARBA00022723"/>
    </source>
</evidence>
<dbReference type="EMBL" id="JOJR01000176">
    <property type="protein sequence ID" value="RCN42858.1"/>
    <property type="molecule type" value="Genomic_DNA"/>
</dbReference>
<feature type="region of interest" description="Disordered" evidence="9">
    <location>
        <begin position="138"/>
        <end position="166"/>
    </location>
</feature>
<evidence type="ECO:0000256" key="6">
    <source>
        <dbReference type="ARBA" id="ARBA00023163"/>
    </source>
</evidence>
<evidence type="ECO:0000256" key="4">
    <source>
        <dbReference type="ARBA" id="ARBA00022833"/>
    </source>
</evidence>
<dbReference type="GO" id="GO:0000978">
    <property type="term" value="F:RNA polymerase II cis-regulatory region sequence-specific DNA binding"/>
    <property type="evidence" value="ECO:0007669"/>
    <property type="project" value="TreeGrafter"/>
</dbReference>
<evidence type="ECO:0000259" key="10">
    <source>
        <dbReference type="PROSITE" id="PS50114"/>
    </source>
</evidence>
<evidence type="ECO:0000313" key="11">
    <source>
        <dbReference type="EMBL" id="RCN42858.1"/>
    </source>
</evidence>